<evidence type="ECO:0000256" key="3">
    <source>
        <dbReference type="ARBA" id="ARBA00038295"/>
    </source>
</evidence>
<dbReference type="Pfam" id="PF02996">
    <property type="entry name" value="Prefoldin"/>
    <property type="match status" value="1"/>
</dbReference>
<proteinExistence type="inferred from homology"/>
<feature type="non-terminal residue" evidence="4">
    <location>
        <position position="1"/>
    </location>
</feature>
<comment type="similarity">
    <text evidence="3">Belongs to the RNA polymerase II subunit 5-mediating protein family.</text>
</comment>
<comment type="caution">
    <text evidence="4">The sequence shown here is derived from an EMBL/GenBank/DDBJ whole genome shotgun (WGS) entry which is preliminary data.</text>
</comment>
<dbReference type="SUPFAM" id="SSF46579">
    <property type="entry name" value="Prefoldin"/>
    <property type="match status" value="1"/>
</dbReference>
<dbReference type="PANTHER" id="PTHR15111:SF0">
    <property type="entry name" value="UNCONVENTIONAL PREFOLDIN RPB5 INTERACTOR 1"/>
    <property type="match status" value="1"/>
</dbReference>
<sequence length="138" mass="15607">MNPPITDLAGQIGQWTQQLQERQQQLDAEYNRLQTFRNDYDALEKTLMTLPDETTRSAMIPIGKLAFMPGKLIHTNEITVYLGDQYYAERSAKQALGILDRRRQVVDENIRLLEARRNGLQAKSEAVGQAGFPSADLG</sequence>
<comment type="subcellular location">
    <subcellularLocation>
        <location evidence="1">Nucleus</location>
    </subcellularLocation>
</comment>
<evidence type="ECO:0008006" key="6">
    <source>
        <dbReference type="Google" id="ProtNLM"/>
    </source>
</evidence>
<dbReference type="GO" id="GO:0003714">
    <property type="term" value="F:transcription corepressor activity"/>
    <property type="evidence" value="ECO:0007669"/>
    <property type="project" value="TreeGrafter"/>
</dbReference>
<dbReference type="GO" id="GO:0000122">
    <property type="term" value="P:negative regulation of transcription by RNA polymerase II"/>
    <property type="evidence" value="ECO:0007669"/>
    <property type="project" value="TreeGrafter"/>
</dbReference>
<dbReference type="AlphaFoldDB" id="A0A8H7SCP4"/>
<keyword evidence="5" id="KW-1185">Reference proteome</keyword>
<dbReference type="NCBIfam" id="TIGR00293">
    <property type="entry name" value="prefoldin subunit alpha"/>
    <property type="match status" value="1"/>
</dbReference>
<protein>
    <recommendedName>
        <fullName evidence="6">Prefoldin subunit alpha</fullName>
    </recommendedName>
</protein>
<dbReference type="GO" id="GO:0019212">
    <property type="term" value="F:phosphatase inhibitor activity"/>
    <property type="evidence" value="ECO:0007669"/>
    <property type="project" value="TreeGrafter"/>
</dbReference>
<dbReference type="InterPro" id="IPR004127">
    <property type="entry name" value="Prefoldin_subunit_alpha"/>
</dbReference>
<dbReference type="InterPro" id="IPR009053">
    <property type="entry name" value="Prefoldin"/>
</dbReference>
<dbReference type="PANTHER" id="PTHR15111">
    <property type="entry name" value="RNA POLYMERASE II SUBUNIT 5-MEDIATING PROTEIN NNX3"/>
    <property type="match status" value="1"/>
</dbReference>
<dbReference type="Gene3D" id="1.10.287.370">
    <property type="match status" value="1"/>
</dbReference>
<dbReference type="CDD" id="cd23159">
    <property type="entry name" value="Prefoldin_URI1"/>
    <property type="match status" value="1"/>
</dbReference>
<dbReference type="GO" id="GO:0005634">
    <property type="term" value="C:nucleus"/>
    <property type="evidence" value="ECO:0007669"/>
    <property type="project" value="UniProtKB-SubCell"/>
</dbReference>
<dbReference type="OrthoDB" id="21413at2759"/>
<evidence type="ECO:0000313" key="4">
    <source>
        <dbReference type="EMBL" id="KAG2225613.1"/>
    </source>
</evidence>
<gene>
    <name evidence="4" type="ORF">INT45_013724</name>
</gene>
<dbReference type="GO" id="GO:0003682">
    <property type="term" value="F:chromatin binding"/>
    <property type="evidence" value="ECO:0007669"/>
    <property type="project" value="TreeGrafter"/>
</dbReference>
<reference evidence="4 5" key="1">
    <citation type="submission" date="2020-12" db="EMBL/GenBank/DDBJ databases">
        <title>Metabolic potential, ecology and presence of endohyphal bacteria is reflected in genomic diversity of Mucoromycotina.</title>
        <authorList>
            <person name="Muszewska A."/>
            <person name="Okrasinska A."/>
            <person name="Steczkiewicz K."/>
            <person name="Drgas O."/>
            <person name="Orlowska M."/>
            <person name="Perlinska-Lenart U."/>
            <person name="Aleksandrzak-Piekarczyk T."/>
            <person name="Szatraj K."/>
            <person name="Zielenkiewicz U."/>
            <person name="Pilsyk S."/>
            <person name="Malc E."/>
            <person name="Mieczkowski P."/>
            <person name="Kruszewska J.S."/>
            <person name="Biernat P."/>
            <person name="Pawlowska J."/>
        </authorList>
    </citation>
    <scope>NUCLEOTIDE SEQUENCE [LARGE SCALE GENOMIC DNA]</scope>
    <source>
        <strain evidence="4 5">CBS 142.35</strain>
    </source>
</reference>
<evidence type="ECO:0000256" key="2">
    <source>
        <dbReference type="ARBA" id="ARBA00023242"/>
    </source>
</evidence>
<evidence type="ECO:0000313" key="5">
    <source>
        <dbReference type="Proteomes" id="UP000646827"/>
    </source>
</evidence>
<organism evidence="4 5">
    <name type="scientific">Circinella minor</name>
    <dbReference type="NCBI Taxonomy" id="1195481"/>
    <lineage>
        <taxon>Eukaryota</taxon>
        <taxon>Fungi</taxon>
        <taxon>Fungi incertae sedis</taxon>
        <taxon>Mucoromycota</taxon>
        <taxon>Mucoromycotina</taxon>
        <taxon>Mucoromycetes</taxon>
        <taxon>Mucorales</taxon>
        <taxon>Lichtheimiaceae</taxon>
        <taxon>Circinella</taxon>
    </lineage>
</organism>
<keyword evidence="2" id="KW-0539">Nucleus</keyword>
<accession>A0A8H7SCP4</accession>
<name>A0A8H7SCP4_9FUNG</name>
<dbReference type="EMBL" id="JAEPRB010000026">
    <property type="protein sequence ID" value="KAG2225613.1"/>
    <property type="molecule type" value="Genomic_DNA"/>
</dbReference>
<dbReference type="Proteomes" id="UP000646827">
    <property type="component" value="Unassembled WGS sequence"/>
</dbReference>
<evidence type="ECO:0000256" key="1">
    <source>
        <dbReference type="ARBA" id="ARBA00004123"/>
    </source>
</evidence>
<dbReference type="InterPro" id="IPR052255">
    <property type="entry name" value="RNA_pol_II_subunit5-mediator"/>
</dbReference>